<dbReference type="EMBL" id="JRKL02000790">
    <property type="protein sequence ID" value="KAF3968283.1"/>
    <property type="molecule type" value="Genomic_DNA"/>
</dbReference>
<organism evidence="3 4">
    <name type="scientific">Castanea mollissima</name>
    <name type="common">Chinese chestnut</name>
    <dbReference type="NCBI Taxonomy" id="60419"/>
    <lineage>
        <taxon>Eukaryota</taxon>
        <taxon>Viridiplantae</taxon>
        <taxon>Streptophyta</taxon>
        <taxon>Embryophyta</taxon>
        <taxon>Tracheophyta</taxon>
        <taxon>Spermatophyta</taxon>
        <taxon>Magnoliopsida</taxon>
        <taxon>eudicotyledons</taxon>
        <taxon>Gunneridae</taxon>
        <taxon>Pentapetalae</taxon>
        <taxon>rosids</taxon>
        <taxon>fabids</taxon>
        <taxon>Fagales</taxon>
        <taxon>Fagaceae</taxon>
        <taxon>Castanea</taxon>
    </lineage>
</organism>
<evidence type="ECO:0000313" key="4">
    <source>
        <dbReference type="Proteomes" id="UP000737018"/>
    </source>
</evidence>
<dbReference type="AlphaFoldDB" id="A0A8J4RHR0"/>
<proteinExistence type="predicted"/>
<sequence>MKNLGIWGFGMWTIVGAWFLWFLRIGKSLELVEVMLVPLSLGRPADTSSNFRQFSSGQSPEYSTKAPPRTLIGSASTGKSR</sequence>
<keyword evidence="4" id="KW-1185">Reference proteome</keyword>
<feature type="transmembrane region" description="Helical" evidence="2">
    <location>
        <begin position="6"/>
        <end position="23"/>
    </location>
</feature>
<keyword evidence="2" id="KW-0812">Transmembrane</keyword>
<dbReference type="Proteomes" id="UP000737018">
    <property type="component" value="Unassembled WGS sequence"/>
</dbReference>
<keyword evidence="2" id="KW-1133">Transmembrane helix</keyword>
<name>A0A8J4RHR0_9ROSI</name>
<gene>
    <name evidence="3" type="ORF">CMV_007807</name>
</gene>
<evidence type="ECO:0000256" key="2">
    <source>
        <dbReference type="SAM" id="Phobius"/>
    </source>
</evidence>
<feature type="compositionally biased region" description="Polar residues" evidence="1">
    <location>
        <begin position="46"/>
        <end position="62"/>
    </location>
</feature>
<feature type="region of interest" description="Disordered" evidence="1">
    <location>
        <begin position="42"/>
        <end position="81"/>
    </location>
</feature>
<reference evidence="3" key="1">
    <citation type="submission" date="2020-03" db="EMBL/GenBank/DDBJ databases">
        <title>Castanea mollissima Vanexum genome sequencing.</title>
        <authorList>
            <person name="Staton M."/>
        </authorList>
    </citation>
    <scope>NUCLEOTIDE SEQUENCE</scope>
    <source>
        <tissue evidence="3">Leaf</tissue>
    </source>
</reference>
<comment type="caution">
    <text evidence="3">The sequence shown here is derived from an EMBL/GenBank/DDBJ whole genome shotgun (WGS) entry which is preliminary data.</text>
</comment>
<keyword evidence="2" id="KW-0472">Membrane</keyword>
<accession>A0A8J4RHR0</accession>
<evidence type="ECO:0000256" key="1">
    <source>
        <dbReference type="SAM" id="MobiDB-lite"/>
    </source>
</evidence>
<evidence type="ECO:0000313" key="3">
    <source>
        <dbReference type="EMBL" id="KAF3968283.1"/>
    </source>
</evidence>
<protein>
    <submittedName>
        <fullName evidence="3">Uncharacterized protein</fullName>
    </submittedName>
</protein>